<dbReference type="RefSeq" id="WP_125710723.1">
    <property type="nucleotide sequence ID" value="NZ_CP117884.1"/>
</dbReference>
<dbReference type="PANTHER" id="PTHR30272:SF1">
    <property type="entry name" value="3-HYDROXYACYL-[ACYL-CARRIER-PROTEIN] DEHYDRATASE"/>
    <property type="match status" value="1"/>
</dbReference>
<accession>A0ABY7WPP5</accession>
<keyword evidence="4" id="KW-1185">Reference proteome</keyword>
<dbReference type="InterPro" id="IPR013114">
    <property type="entry name" value="FabA_FabZ"/>
</dbReference>
<dbReference type="CDD" id="cd01288">
    <property type="entry name" value="FabZ"/>
    <property type="match status" value="1"/>
</dbReference>
<keyword evidence="2" id="KW-0456">Lyase</keyword>
<dbReference type="Pfam" id="PF07977">
    <property type="entry name" value="FabA"/>
    <property type="match status" value="1"/>
</dbReference>
<dbReference type="EMBL" id="CP117884">
    <property type="protein sequence ID" value="WDF82139.1"/>
    <property type="molecule type" value="Genomic_DNA"/>
</dbReference>
<dbReference type="PANTHER" id="PTHR30272">
    <property type="entry name" value="3-HYDROXYACYL-[ACYL-CARRIER-PROTEIN] DEHYDRATASE"/>
    <property type="match status" value="1"/>
</dbReference>
<dbReference type="InterPro" id="IPR029069">
    <property type="entry name" value="HotDog_dom_sf"/>
</dbReference>
<dbReference type="Proteomes" id="UP001220377">
    <property type="component" value="Chromosome"/>
</dbReference>
<dbReference type="SUPFAM" id="SSF54637">
    <property type="entry name" value="Thioesterase/thiol ester dehydrase-isomerase"/>
    <property type="match status" value="1"/>
</dbReference>
<gene>
    <name evidence="3" type="ORF">PQ472_09590</name>
</gene>
<name>A0ABY7WPP5_9LACO</name>
<evidence type="ECO:0000313" key="4">
    <source>
        <dbReference type="Proteomes" id="UP001220377"/>
    </source>
</evidence>
<protein>
    <submittedName>
        <fullName evidence="3">Beta-hydroxyacyl-ACP dehydratase</fullName>
    </submittedName>
</protein>
<organism evidence="3 4">
    <name type="scientific">Lacticaseibacillus pabuli</name>
    <dbReference type="NCBI Taxonomy" id="3025672"/>
    <lineage>
        <taxon>Bacteria</taxon>
        <taxon>Bacillati</taxon>
        <taxon>Bacillota</taxon>
        <taxon>Bacilli</taxon>
        <taxon>Lactobacillales</taxon>
        <taxon>Lactobacillaceae</taxon>
        <taxon>Lacticaseibacillus</taxon>
    </lineage>
</organism>
<proteinExistence type="inferred from homology"/>
<evidence type="ECO:0000313" key="3">
    <source>
        <dbReference type="EMBL" id="WDF82139.1"/>
    </source>
</evidence>
<evidence type="ECO:0000256" key="1">
    <source>
        <dbReference type="ARBA" id="ARBA00009174"/>
    </source>
</evidence>
<evidence type="ECO:0000256" key="2">
    <source>
        <dbReference type="ARBA" id="ARBA00023239"/>
    </source>
</evidence>
<reference evidence="3 4" key="1">
    <citation type="submission" date="2023-02" db="EMBL/GenBank/DDBJ databases">
        <title>Genome sequence of Lacticaseibacillus sp. KACC 23028.</title>
        <authorList>
            <person name="Kim S."/>
            <person name="Heo J."/>
            <person name="Kwon S.-W."/>
        </authorList>
    </citation>
    <scope>NUCLEOTIDE SEQUENCE [LARGE SCALE GENOMIC DNA]</scope>
    <source>
        <strain evidence="3 4">KACC 23028</strain>
    </source>
</reference>
<sequence>MNTINRSLESRRIDMDIKDVIPQRPPFLFIDEIKAVEPGVGADTTKLVTINEWYFRGQPNDKVAPMFMLLEMMAQTGALAILSDQAAGKNVLFGGVKAAEYTVAVHPGDQLDCHVALLKQRHGIGIGSGEIKVDGQVVFSATLIFAIVETEE</sequence>
<dbReference type="Gene3D" id="3.10.129.10">
    <property type="entry name" value="Hotdog Thioesterase"/>
    <property type="match status" value="1"/>
</dbReference>
<comment type="similarity">
    <text evidence="1">Belongs to the thioester dehydratase family. FabZ subfamily.</text>
</comment>